<keyword evidence="4" id="KW-1185">Reference proteome</keyword>
<dbReference type="RefSeq" id="WP_136350331.1">
    <property type="nucleotide sequence ID" value="NZ_SSOC01000011.1"/>
</dbReference>
<dbReference type="AlphaFoldDB" id="A0A4S4ANS1"/>
<evidence type="ECO:0000256" key="1">
    <source>
        <dbReference type="SAM" id="MobiDB-lite"/>
    </source>
</evidence>
<organism evidence="3 4">
    <name type="scientific">Pseudothauera nasutitermitis</name>
    <dbReference type="NCBI Taxonomy" id="2565930"/>
    <lineage>
        <taxon>Bacteria</taxon>
        <taxon>Pseudomonadati</taxon>
        <taxon>Pseudomonadota</taxon>
        <taxon>Betaproteobacteria</taxon>
        <taxon>Rhodocyclales</taxon>
        <taxon>Zoogloeaceae</taxon>
        <taxon>Pseudothauera</taxon>
    </lineage>
</organism>
<dbReference type="OrthoDB" id="8777086at2"/>
<sequence length="199" mass="22189">MRPRLRLSSAFLASAALLLCVAPATAEETDAARAERLKAEGKAIREAADARFAAEEPACYQRFQVNRCISDARNARLEEIRRAREVEAEARRLDLIERQRRAAELGVTDNTAPREAASPSTLDSQLPAPDPAAEALRREREAALSASERAAAAERAAKDAERAERRARAEADAAERAEKAERDRQRYEERIRKRAAEQR</sequence>
<evidence type="ECO:0000313" key="3">
    <source>
        <dbReference type="EMBL" id="THF60768.1"/>
    </source>
</evidence>
<feature type="signal peptide" evidence="2">
    <location>
        <begin position="1"/>
        <end position="26"/>
    </location>
</feature>
<feature type="chain" id="PRO_5020339303" evidence="2">
    <location>
        <begin position="27"/>
        <end position="199"/>
    </location>
</feature>
<proteinExistence type="predicted"/>
<evidence type="ECO:0000313" key="4">
    <source>
        <dbReference type="Proteomes" id="UP000308430"/>
    </source>
</evidence>
<evidence type="ECO:0000256" key="2">
    <source>
        <dbReference type="SAM" id="SignalP"/>
    </source>
</evidence>
<dbReference type="Proteomes" id="UP000308430">
    <property type="component" value="Unassembled WGS sequence"/>
</dbReference>
<name>A0A4S4ANS1_9RHOO</name>
<protein>
    <submittedName>
        <fullName evidence="3">Uncharacterized protein</fullName>
    </submittedName>
</protein>
<gene>
    <name evidence="3" type="ORF">E6C76_21550</name>
</gene>
<dbReference type="EMBL" id="SSOC01000011">
    <property type="protein sequence ID" value="THF60768.1"/>
    <property type="molecule type" value="Genomic_DNA"/>
</dbReference>
<keyword evidence="2" id="KW-0732">Signal</keyword>
<feature type="compositionally biased region" description="Basic and acidic residues" evidence="1">
    <location>
        <begin position="151"/>
        <end position="199"/>
    </location>
</feature>
<feature type="region of interest" description="Disordered" evidence="1">
    <location>
        <begin position="104"/>
        <end position="199"/>
    </location>
</feature>
<reference evidence="3 4" key="1">
    <citation type="submission" date="2019-04" db="EMBL/GenBank/DDBJ databases">
        <title>Azoarcus nasutitermitis sp. nov. isolated from termite nest.</title>
        <authorList>
            <person name="Lin S.-Y."/>
            <person name="Hameed A."/>
            <person name="Hsu Y.-H."/>
            <person name="Young C.-C."/>
        </authorList>
    </citation>
    <scope>NUCLEOTIDE SEQUENCE [LARGE SCALE GENOMIC DNA]</scope>
    <source>
        <strain evidence="3 4">CC-YHH838</strain>
    </source>
</reference>
<comment type="caution">
    <text evidence="3">The sequence shown here is derived from an EMBL/GenBank/DDBJ whole genome shotgun (WGS) entry which is preliminary data.</text>
</comment>
<accession>A0A4S4ANS1</accession>